<name>A0A1M6T8B5_MEGEL</name>
<dbReference type="AlphaFoldDB" id="A0A1M6T8B5"/>
<dbReference type="OrthoDB" id="1624648at2"/>
<proteinExistence type="predicted"/>
<sequence length="283" mass="30521">MKLTHSWKKLCCLVVAAASISGMALAASPQATYEEAARNMAAHPQGSYTLKLGLKMPFIGEGAIVNNIDVQERPFVIQSQAKTTGFAATTLQKAPEGKAYAVQNGKKLDVYYNHEGDDKSWEKKSYDLKDSKPLADYLTASHNVLAGVKTVTAAGGNDYNVVFDAAHIYSPADQALWKKNGMTDEQIRVTAKVLQGLQQCGDLSTVVTIDPATKRISRISLPLTDQLRSLALTLVDEYGRSDADKAVAQSFIKLSEVSLTIDCTALPQGTTLTVPEKVIKAAK</sequence>
<evidence type="ECO:0000313" key="2">
    <source>
        <dbReference type="Proteomes" id="UP000238358"/>
    </source>
</evidence>
<accession>A0A1M6T8B5</accession>
<protein>
    <submittedName>
        <fullName evidence="1">Uncharacterized protein</fullName>
    </submittedName>
</protein>
<dbReference type="Proteomes" id="UP000238358">
    <property type="component" value="Chromosome"/>
</dbReference>
<organism evidence="1 2">
    <name type="scientific">Megasphaera elsdenii</name>
    <dbReference type="NCBI Taxonomy" id="907"/>
    <lineage>
        <taxon>Bacteria</taxon>
        <taxon>Bacillati</taxon>
        <taxon>Bacillota</taxon>
        <taxon>Negativicutes</taxon>
        <taxon>Veillonellales</taxon>
        <taxon>Veillonellaceae</taxon>
        <taxon>Megasphaera</taxon>
    </lineage>
</organism>
<dbReference type="EMBL" id="CP027569">
    <property type="protein sequence ID" value="AVO27206.1"/>
    <property type="molecule type" value="Genomic_DNA"/>
</dbReference>
<dbReference type="RefSeq" id="WP_027895407.1">
    <property type="nucleotide sequence ID" value="NZ_CABMON010000003.1"/>
</dbReference>
<evidence type="ECO:0000313" key="1">
    <source>
        <dbReference type="EMBL" id="AVO27206.1"/>
    </source>
</evidence>
<gene>
    <name evidence="1" type="ORF">C6Y28_06105</name>
</gene>
<reference evidence="1 2" key="1">
    <citation type="journal article" date="2018" name="Genome Announc.">
        <title>Complete genomes of two Megasphaera elsdenii strains, NCIMB 702410 and ATCC 25940.</title>
        <authorList>
            <person name="Hatmaker E.A."/>
            <person name="O'Dell K."/>
            <person name="Riley L.A."/>
            <person name="Klingeman D.M."/>
            <person name="Guss A.M."/>
        </authorList>
    </citation>
    <scope>NUCLEOTIDE SEQUENCE [LARGE SCALE GENOMIC DNA]</scope>
    <source>
        <strain evidence="1 2">NCIMB702410</strain>
    </source>
</reference>